<feature type="compositionally biased region" description="Low complexity" evidence="3">
    <location>
        <begin position="1130"/>
        <end position="1173"/>
    </location>
</feature>
<feature type="compositionally biased region" description="Pro residues" evidence="3">
    <location>
        <begin position="1331"/>
        <end position="1340"/>
    </location>
</feature>
<keyword evidence="4" id="KW-1133">Transmembrane helix</keyword>
<dbReference type="InterPro" id="IPR036436">
    <property type="entry name" value="Disintegrin_dom_sf"/>
</dbReference>
<feature type="compositionally biased region" description="Polar residues" evidence="3">
    <location>
        <begin position="1262"/>
        <end position="1278"/>
    </location>
</feature>
<evidence type="ECO:0000313" key="5">
    <source>
        <dbReference type="EMBL" id="CAD7224609.1"/>
    </source>
</evidence>
<dbReference type="PROSITE" id="PS50214">
    <property type="entry name" value="DISINTEGRIN_2"/>
    <property type="match status" value="1"/>
</dbReference>
<keyword evidence="1" id="KW-0482">Metalloprotease</keyword>
<dbReference type="EMBL" id="OB660407">
    <property type="protein sequence ID" value="CAD7224609.1"/>
    <property type="molecule type" value="Genomic_DNA"/>
</dbReference>
<keyword evidence="1" id="KW-0645">Protease</keyword>
<dbReference type="SUPFAM" id="SSF57552">
    <property type="entry name" value="Blood coagulation inhibitor (disintegrin)"/>
    <property type="match status" value="1"/>
</dbReference>
<feature type="transmembrane region" description="Helical" evidence="4">
    <location>
        <begin position="832"/>
        <end position="855"/>
    </location>
</feature>
<dbReference type="InterPro" id="IPR001590">
    <property type="entry name" value="Peptidase_M12B"/>
</dbReference>
<feature type="compositionally biased region" description="Pro residues" evidence="3">
    <location>
        <begin position="1206"/>
        <end position="1216"/>
    </location>
</feature>
<keyword evidence="4" id="KW-0812">Transmembrane</keyword>
<dbReference type="PANTHER" id="PTHR11905:SF159">
    <property type="entry name" value="ADAM METALLOPROTEASE"/>
    <property type="match status" value="1"/>
</dbReference>
<dbReference type="InterPro" id="IPR006586">
    <property type="entry name" value="ADAM_Cys-rich"/>
</dbReference>
<name>A0A7R8W493_9CRUS</name>
<dbReference type="Gene3D" id="4.10.70.10">
    <property type="entry name" value="Disintegrin domain"/>
    <property type="match status" value="1"/>
</dbReference>
<dbReference type="SUPFAM" id="SSF55486">
    <property type="entry name" value="Metalloproteases ('zincins'), catalytic domain"/>
    <property type="match status" value="1"/>
</dbReference>
<feature type="non-terminal residue" evidence="5">
    <location>
        <position position="1"/>
    </location>
</feature>
<evidence type="ECO:0000256" key="4">
    <source>
        <dbReference type="SAM" id="Phobius"/>
    </source>
</evidence>
<accession>A0A7R8W493</accession>
<reference evidence="5" key="1">
    <citation type="submission" date="2020-11" db="EMBL/GenBank/DDBJ databases">
        <authorList>
            <person name="Tran Van P."/>
        </authorList>
    </citation>
    <scope>NUCLEOTIDE SEQUENCE</scope>
</reference>
<dbReference type="SMART" id="SM00050">
    <property type="entry name" value="DISIN"/>
    <property type="match status" value="1"/>
</dbReference>
<feature type="compositionally biased region" description="Polar residues" evidence="3">
    <location>
        <begin position="1066"/>
        <end position="1080"/>
    </location>
</feature>
<dbReference type="Pfam" id="PF00200">
    <property type="entry name" value="Disintegrin"/>
    <property type="match status" value="1"/>
</dbReference>
<feature type="non-terminal residue" evidence="5">
    <location>
        <position position="1417"/>
    </location>
</feature>
<dbReference type="GO" id="GO:0006509">
    <property type="term" value="P:membrane protein ectodomain proteolysis"/>
    <property type="evidence" value="ECO:0007669"/>
    <property type="project" value="TreeGrafter"/>
</dbReference>
<feature type="compositionally biased region" description="Pro residues" evidence="3">
    <location>
        <begin position="956"/>
        <end position="981"/>
    </location>
</feature>
<dbReference type="InterPro" id="IPR001762">
    <property type="entry name" value="Disintegrin_dom"/>
</dbReference>
<feature type="region of interest" description="Disordered" evidence="3">
    <location>
        <begin position="1063"/>
        <end position="1417"/>
    </location>
</feature>
<dbReference type="Pfam" id="PF08516">
    <property type="entry name" value="ADAM_CR"/>
    <property type="match status" value="1"/>
</dbReference>
<dbReference type="InterPro" id="IPR024079">
    <property type="entry name" value="MetalloPept_cat_dom_sf"/>
</dbReference>
<feature type="region of interest" description="Disordered" evidence="3">
    <location>
        <begin position="889"/>
        <end position="1034"/>
    </location>
</feature>
<keyword evidence="2" id="KW-1015">Disulfide bond</keyword>
<dbReference type="Pfam" id="PF01421">
    <property type="entry name" value="Reprolysin"/>
    <property type="match status" value="1"/>
</dbReference>
<evidence type="ECO:0000256" key="3">
    <source>
        <dbReference type="SAM" id="MobiDB-lite"/>
    </source>
</evidence>
<evidence type="ECO:0000256" key="1">
    <source>
        <dbReference type="ARBA" id="ARBA00023049"/>
    </source>
</evidence>
<keyword evidence="4" id="KW-0472">Membrane</keyword>
<feature type="transmembrane region" description="Helical" evidence="4">
    <location>
        <begin position="809"/>
        <end position="826"/>
    </location>
</feature>
<dbReference type="CDD" id="cd04269">
    <property type="entry name" value="ZnMc_adamalysin_II_like"/>
    <property type="match status" value="1"/>
</dbReference>
<feature type="compositionally biased region" description="Pro residues" evidence="3">
    <location>
        <begin position="1376"/>
        <end position="1386"/>
    </location>
</feature>
<dbReference type="GO" id="GO:0004222">
    <property type="term" value="F:metalloendopeptidase activity"/>
    <property type="evidence" value="ECO:0007669"/>
    <property type="project" value="InterPro"/>
</dbReference>
<proteinExistence type="predicted"/>
<evidence type="ECO:0000256" key="2">
    <source>
        <dbReference type="ARBA" id="ARBA00023157"/>
    </source>
</evidence>
<gene>
    <name evidence="5" type="ORF">CTOB1V02_LOCUS2566</name>
</gene>
<dbReference type="InterPro" id="IPR034027">
    <property type="entry name" value="Reprolysin_adamalysin"/>
</dbReference>
<organism evidence="5">
    <name type="scientific">Cyprideis torosa</name>
    <dbReference type="NCBI Taxonomy" id="163714"/>
    <lineage>
        <taxon>Eukaryota</taxon>
        <taxon>Metazoa</taxon>
        <taxon>Ecdysozoa</taxon>
        <taxon>Arthropoda</taxon>
        <taxon>Crustacea</taxon>
        <taxon>Oligostraca</taxon>
        <taxon>Ostracoda</taxon>
        <taxon>Podocopa</taxon>
        <taxon>Podocopida</taxon>
        <taxon>Cytherocopina</taxon>
        <taxon>Cytheroidea</taxon>
        <taxon>Cytherideidae</taxon>
        <taxon>Cyprideis</taxon>
    </lineage>
</organism>
<dbReference type="FunFam" id="3.40.390.10:FF:000002">
    <property type="entry name" value="Disintegrin and metalloproteinase domain-containing protein 22"/>
    <property type="match status" value="1"/>
</dbReference>
<feature type="compositionally biased region" description="Polar residues" evidence="3">
    <location>
        <begin position="1286"/>
        <end position="1301"/>
    </location>
</feature>
<keyword evidence="1" id="KW-0378">Hydrolase</keyword>
<feature type="compositionally biased region" description="Low complexity" evidence="3">
    <location>
        <begin position="1387"/>
        <end position="1397"/>
    </location>
</feature>
<dbReference type="SMART" id="SM00608">
    <property type="entry name" value="ACR"/>
    <property type="match status" value="1"/>
</dbReference>
<dbReference type="PANTHER" id="PTHR11905">
    <property type="entry name" value="ADAM A DISINTEGRIN AND METALLOPROTEASE DOMAIN"/>
    <property type="match status" value="1"/>
</dbReference>
<dbReference type="OrthoDB" id="5951731at2759"/>
<dbReference type="Gene3D" id="3.40.390.10">
    <property type="entry name" value="Collagenase (Catalytic Domain)"/>
    <property type="match status" value="1"/>
</dbReference>
<protein>
    <submittedName>
        <fullName evidence="5">Uncharacterized protein</fullName>
    </submittedName>
</protein>
<dbReference type="PROSITE" id="PS50215">
    <property type="entry name" value="ADAM_MEPRO"/>
    <property type="match status" value="1"/>
</dbReference>
<sequence length="1417" mass="152188">QGRKLKGQREGGREKKRNGCIRFVRDSERFGGESAGWRIHQVANPPDGTCRRDAADSKTFQKEKMTVDKGGEFRSLVSGLETERYTRASPIPALEVRLQKWYCNPSQITAKSSYQLGMDIARLLPSDRALQYRGLEQSFQNIYVFEMLLSSGYSEGFQVRHGGQATLKTSPGSGKDHCYYIGSIDGIPSSWAAVSTCDGISGVVFDGRTLHHVAPIASSAKRAGNHRQEFVVLTPHAQVVSESLVARNRSHNDAFCGTTDSPNDELTIPKARTKRSERSSVRIRQSHDANSRSRYVELLLVVDHGVFEKFGKDKEKTFAQCKAIVNIVNALYAPLNIFVGLVGVVIWTEFDEVTLTKDGDESLHAFLHYRKERLVPEMPHDNAQLLTTVEFEGGVVGKALKGPMCTYEYSGGVNMYHSDAVGLVATTVAHEMGHNFGMEHDKEDCDCVEEKCIMSPSSSSTRPTHWSSCSMEYLSLAFERGMDYCLRNLPESLLGPTCGNGFMEAGEQCDCGKKEFCDNPCCDPDTCMLTVNATCAQGACCDLKTCRPVKAATPCRGAEGECDLPEFCTGESEFCPDDIFVQDGTECQQGKAYCYSGGCHTHDDQCRLLWGVTGKSSDDKCYVLNNRGDKHGNCGLLRNNETYLKCPEPDVKCGLLQCRHRNERLEFGMETVSKLAHSFIQESDGETIPCRTALVDMGLYARDPGLTPDGARCDVNKAPLDLEVPINNDVRQAAVCSRVFCQDVLMSLRLQWLRHLQLKGPLPLQCGIRSALLRLGGIRGVPRFRPRLRPRWYERTRGSSMGRPVGKPTQPFIIIMVGFLLSSPAAGSGFTVFLYVTFLGVIPLAALLACLVYFGRRENPALWFRQKGKPPAVSGIKTKKKNGIQRPGFAFFSLPTKSSQPSPPTLLAPASTQLPHNHVSVEPRRQGPPAENTTTSPSLEPGKFKGFTLVPLASQQPPPDPHPAPTRVAPPPPPPPPPTELRPPISKPFLETTSADFKGLGVSEPPVLSPSRPAPPAVKRFAPSPPPTSPSATPVVSVALQQPDTPKAQGGGGLAARFKRFAASATGHSTAEVSDSSPGSSFVRGRPERESLRGLDISAPIPQKVTIPPNLKTIDLASGGPSMSGPGDRTSLGSSVGPRSSRSGSSRTDSFSSTASSSSSGRPPSITSSSNSSAQVHRPSQPPPPAPKKEDPTQLSLIPEELPSPDMKPQPPPDDPPSLTSPAGSSDSSVGLLNEIMSVLESRHSTLLPPESTAPPPVSESGARSTPRASPPKATTISVPRRTPPGGQSANQTVKPASDTPSVKLADRGSSCVSSFKAKGPISTPLSQGPHPKPNPPPVSTKPTVAVKPVIQAAAPRPKLGPPLVTASVSKSPKTPSGPHPPPVLKPKPVVAPVVAPGTGGRPTLPSKPLSGKQEAS</sequence>